<dbReference type="PANTHER" id="PTHR43179:SF12">
    <property type="entry name" value="GALACTOFURANOSYLTRANSFERASE GLFT2"/>
    <property type="match status" value="1"/>
</dbReference>
<dbReference type="AlphaFoldDB" id="A0A518EVV6"/>
<reference evidence="5 6" key="1">
    <citation type="submission" date="2019-02" db="EMBL/GenBank/DDBJ databases">
        <title>Deep-cultivation of Planctomycetes and their phenomic and genomic characterization uncovers novel biology.</title>
        <authorList>
            <person name="Wiegand S."/>
            <person name="Jogler M."/>
            <person name="Boedeker C."/>
            <person name="Pinto D."/>
            <person name="Vollmers J."/>
            <person name="Rivas-Marin E."/>
            <person name="Kohn T."/>
            <person name="Peeters S.H."/>
            <person name="Heuer A."/>
            <person name="Rast P."/>
            <person name="Oberbeckmann S."/>
            <person name="Bunk B."/>
            <person name="Jeske O."/>
            <person name="Meyerdierks A."/>
            <person name="Storesund J.E."/>
            <person name="Kallscheuer N."/>
            <person name="Luecker S."/>
            <person name="Lage O.M."/>
            <person name="Pohl T."/>
            <person name="Merkel B.J."/>
            <person name="Hornburger P."/>
            <person name="Mueller R.-W."/>
            <person name="Bruemmer F."/>
            <person name="Labrenz M."/>
            <person name="Spormann A.M."/>
            <person name="Op den Camp H."/>
            <person name="Overmann J."/>
            <person name="Amann R."/>
            <person name="Jetten M.S.M."/>
            <person name="Mascher T."/>
            <person name="Medema M.H."/>
            <person name="Devos D.P."/>
            <person name="Kaster A.-K."/>
            <person name="Ovreas L."/>
            <person name="Rohde M."/>
            <person name="Galperin M.Y."/>
            <person name="Jogler C."/>
        </authorList>
    </citation>
    <scope>NUCLEOTIDE SEQUENCE [LARGE SCALE GENOMIC DNA]</scope>
    <source>
        <strain evidence="5 6">Poly30</strain>
    </source>
</reference>
<sequence length="453" mass="49957">MTAPRTESTPTATDRLVLDLRFRDLPPAQEGGHPVVVLEGGDGESGDAESLESWGYAAGALGRSHGLIERIGERIESDSIREIVLPAIDDEELSAAGDRLALIAAAVSAASVHDVIVRIGEEDPMDSGEAYRWLRHRLRTEGPGRGDSRTVTAVISAWNKYKDVRANLLGIRAQVRPFDDVVVVDNHSSDGTAQMIRADFPEVRLVVMPNSAYGACETFNVGFSTALTEYIAILDDDVVLTPWWLDRSLVRMGQEPETTAVVSTKVVEPGMPDSYRDSEAVNAERYMSTFRGCASLAKKKAIDEAGGYDERLFIYGNERDLTCRLLNLGYRVLQFSGAETWHRTPFGVQMGKRSLYFHARNAFLGMIKYAPLKDLVRLPFLAVTKVLFRGRESEESGTVTDAVGTIGIGKSVRETKGSWWILTKAAASVVYNLPYCLKRREPVKAPDFELPLQ</sequence>
<protein>
    <submittedName>
        <fullName evidence="5">N-glycosyltransferase</fullName>
    </submittedName>
</protein>
<evidence type="ECO:0000256" key="1">
    <source>
        <dbReference type="ARBA" id="ARBA00006739"/>
    </source>
</evidence>
<dbReference type="Gene3D" id="3.90.550.10">
    <property type="entry name" value="Spore Coat Polysaccharide Biosynthesis Protein SpsA, Chain A"/>
    <property type="match status" value="1"/>
</dbReference>
<name>A0A518EVV6_9BACT</name>
<evidence type="ECO:0000256" key="3">
    <source>
        <dbReference type="ARBA" id="ARBA00022679"/>
    </source>
</evidence>
<gene>
    <name evidence="5" type="ORF">Poly30_37610</name>
</gene>
<evidence type="ECO:0000313" key="6">
    <source>
        <dbReference type="Proteomes" id="UP000320390"/>
    </source>
</evidence>
<dbReference type="SUPFAM" id="SSF53448">
    <property type="entry name" value="Nucleotide-diphospho-sugar transferases"/>
    <property type="match status" value="1"/>
</dbReference>
<evidence type="ECO:0000259" key="4">
    <source>
        <dbReference type="Pfam" id="PF00535"/>
    </source>
</evidence>
<dbReference type="Proteomes" id="UP000320390">
    <property type="component" value="Chromosome"/>
</dbReference>
<dbReference type="EMBL" id="CP036434">
    <property type="protein sequence ID" value="QDV08225.1"/>
    <property type="molecule type" value="Genomic_DNA"/>
</dbReference>
<organism evidence="5 6">
    <name type="scientific">Saltatorellus ferox</name>
    <dbReference type="NCBI Taxonomy" id="2528018"/>
    <lineage>
        <taxon>Bacteria</taxon>
        <taxon>Pseudomonadati</taxon>
        <taxon>Planctomycetota</taxon>
        <taxon>Planctomycetia</taxon>
        <taxon>Planctomycetia incertae sedis</taxon>
        <taxon>Saltatorellus</taxon>
    </lineage>
</organism>
<feature type="domain" description="Glycosyltransferase 2-like" evidence="4">
    <location>
        <begin position="153"/>
        <end position="284"/>
    </location>
</feature>
<dbReference type="InterPro" id="IPR001173">
    <property type="entry name" value="Glyco_trans_2-like"/>
</dbReference>
<comment type="similarity">
    <text evidence="1">Belongs to the glycosyltransferase 2 family.</text>
</comment>
<evidence type="ECO:0000256" key="2">
    <source>
        <dbReference type="ARBA" id="ARBA00022676"/>
    </source>
</evidence>
<dbReference type="InterPro" id="IPR029044">
    <property type="entry name" value="Nucleotide-diphossugar_trans"/>
</dbReference>
<accession>A0A518EVV6</accession>
<dbReference type="GO" id="GO:0016757">
    <property type="term" value="F:glycosyltransferase activity"/>
    <property type="evidence" value="ECO:0007669"/>
    <property type="project" value="UniProtKB-KW"/>
</dbReference>
<keyword evidence="6" id="KW-1185">Reference proteome</keyword>
<dbReference type="PANTHER" id="PTHR43179">
    <property type="entry name" value="RHAMNOSYLTRANSFERASE WBBL"/>
    <property type="match status" value="1"/>
</dbReference>
<dbReference type="Pfam" id="PF00535">
    <property type="entry name" value="Glycos_transf_2"/>
    <property type="match status" value="1"/>
</dbReference>
<keyword evidence="3 5" id="KW-0808">Transferase</keyword>
<proteinExistence type="inferred from homology"/>
<keyword evidence="2" id="KW-0328">Glycosyltransferase</keyword>
<evidence type="ECO:0000313" key="5">
    <source>
        <dbReference type="EMBL" id="QDV08225.1"/>
    </source>
</evidence>